<protein>
    <submittedName>
        <fullName evidence="2">Uncharacterized protein</fullName>
    </submittedName>
</protein>
<comment type="caution">
    <text evidence="2">The sequence shown here is derived from an EMBL/GenBank/DDBJ whole genome shotgun (WGS) entry which is preliminary data.</text>
</comment>
<evidence type="ECO:0000313" key="3">
    <source>
        <dbReference type="Proteomes" id="UP000620224"/>
    </source>
</evidence>
<reference evidence="2" key="1">
    <citation type="journal article" date="2014" name="Int. J. Syst. Evol. Microbiol.">
        <title>Complete genome sequence of Corynebacterium casei LMG S-19264T (=DSM 44701T), isolated from a smear-ripened cheese.</title>
        <authorList>
            <consortium name="US DOE Joint Genome Institute (JGI-PGF)"/>
            <person name="Walter F."/>
            <person name="Albersmeier A."/>
            <person name="Kalinowski J."/>
            <person name="Ruckert C."/>
        </authorList>
    </citation>
    <scope>NUCLEOTIDE SEQUENCE</scope>
    <source>
        <strain evidence="2">JCM 4490</strain>
    </source>
</reference>
<gene>
    <name evidence="2" type="ORF">GCM10010503_04740</name>
</gene>
<dbReference type="EMBL" id="BMUE01000001">
    <property type="protein sequence ID" value="GGW32051.1"/>
    <property type="molecule type" value="Genomic_DNA"/>
</dbReference>
<dbReference type="Proteomes" id="UP000620224">
    <property type="component" value="Unassembled WGS sequence"/>
</dbReference>
<organism evidence="2 3">
    <name type="scientific">Streptomyces lucensis JCM 4490</name>
    <dbReference type="NCBI Taxonomy" id="1306176"/>
    <lineage>
        <taxon>Bacteria</taxon>
        <taxon>Bacillati</taxon>
        <taxon>Actinomycetota</taxon>
        <taxon>Actinomycetes</taxon>
        <taxon>Kitasatosporales</taxon>
        <taxon>Streptomycetaceae</taxon>
        <taxon>Streptomyces</taxon>
    </lineage>
</organism>
<keyword evidence="3" id="KW-1185">Reference proteome</keyword>
<sequence length="111" mass="11861">MTGPVAPRSAPDNAVDGPTAPRPHGPAWPRRARNGRARSAVCRGGPDAGLRCVSTPGAEHLYTGEKALGKALPHHMSSHRVIPWPLLARLNPRLPRCCCLYNLMGAASDIR</sequence>
<dbReference type="AlphaFoldDB" id="A0A918ITP4"/>
<feature type="region of interest" description="Disordered" evidence="1">
    <location>
        <begin position="1"/>
        <end position="40"/>
    </location>
</feature>
<reference evidence="2" key="2">
    <citation type="submission" date="2020-09" db="EMBL/GenBank/DDBJ databases">
        <authorList>
            <person name="Sun Q."/>
            <person name="Ohkuma M."/>
        </authorList>
    </citation>
    <scope>NUCLEOTIDE SEQUENCE</scope>
    <source>
        <strain evidence="2">JCM 4490</strain>
    </source>
</reference>
<evidence type="ECO:0000313" key="2">
    <source>
        <dbReference type="EMBL" id="GGW32051.1"/>
    </source>
</evidence>
<accession>A0A918ITP4</accession>
<evidence type="ECO:0000256" key="1">
    <source>
        <dbReference type="SAM" id="MobiDB-lite"/>
    </source>
</evidence>
<proteinExistence type="predicted"/>
<name>A0A918ITP4_9ACTN</name>